<sequence>MASAGARRQWQISPRWLLFAAPAGLAGVGMAWLLAHPAGPDPSSLIRVLAVLLGATVLGLTTLEWLQRSETRPVIARGELWRPIAALAGAWTLAEVALVVAAAAETTEIGAGALSSTTFGRFLGDVNAGQIGGATVACTAAIAVIAALAFRRGANWPITSVAVLAAVALAARPVTGHMSAQTLGSLLGAAHALAAALWLGPLVAMALLLRARGAWATLLPHYSELAWRCVAVLTVTGVIDAAVKLGGVGALFDTGYGRIVLAKSAALLALGALGWWWRRTWVPAAGAHRMQAADSLRRAVLEVLAMAVAFGLAAALATTA</sequence>
<dbReference type="InterPro" id="IPR008457">
    <property type="entry name" value="Cu-R_CopD_dom"/>
</dbReference>
<keyword evidence="4 6" id="KW-1133">Transmembrane helix</keyword>
<feature type="transmembrane region" description="Helical" evidence="6">
    <location>
        <begin position="156"/>
        <end position="174"/>
    </location>
</feature>
<evidence type="ECO:0000256" key="6">
    <source>
        <dbReference type="SAM" id="Phobius"/>
    </source>
</evidence>
<feature type="transmembrane region" description="Helical" evidence="6">
    <location>
        <begin position="258"/>
        <end position="278"/>
    </location>
</feature>
<comment type="subcellular location">
    <subcellularLocation>
        <location evidence="1">Cell membrane</location>
        <topology evidence="1">Multi-pass membrane protein</topology>
    </subcellularLocation>
</comment>
<proteinExistence type="predicted"/>
<dbReference type="AlphaFoldDB" id="A0A1H7W2H1"/>
<keyword evidence="9" id="KW-1185">Reference proteome</keyword>
<dbReference type="PANTHER" id="PTHR34820">
    <property type="entry name" value="INNER MEMBRANE PROTEIN YEBZ"/>
    <property type="match status" value="1"/>
</dbReference>
<dbReference type="InterPro" id="IPR032694">
    <property type="entry name" value="CopC/D"/>
</dbReference>
<dbReference type="GO" id="GO:0006825">
    <property type="term" value="P:copper ion transport"/>
    <property type="evidence" value="ECO:0007669"/>
    <property type="project" value="InterPro"/>
</dbReference>
<dbReference type="PANTHER" id="PTHR34820:SF4">
    <property type="entry name" value="INNER MEMBRANE PROTEIN YEBZ"/>
    <property type="match status" value="1"/>
</dbReference>
<feature type="domain" description="Copper resistance protein D" evidence="7">
    <location>
        <begin position="218"/>
        <end position="316"/>
    </location>
</feature>
<feature type="transmembrane region" description="Helical" evidence="6">
    <location>
        <begin position="16"/>
        <end position="38"/>
    </location>
</feature>
<dbReference type="GO" id="GO:0005886">
    <property type="term" value="C:plasma membrane"/>
    <property type="evidence" value="ECO:0007669"/>
    <property type="project" value="UniProtKB-SubCell"/>
</dbReference>
<feature type="transmembrane region" description="Helical" evidence="6">
    <location>
        <begin position="230"/>
        <end position="252"/>
    </location>
</feature>
<feature type="transmembrane region" description="Helical" evidence="6">
    <location>
        <begin position="186"/>
        <end position="209"/>
    </location>
</feature>
<protein>
    <submittedName>
        <fullName evidence="8">Putative copper resistance protein D</fullName>
    </submittedName>
</protein>
<evidence type="ECO:0000259" key="7">
    <source>
        <dbReference type="Pfam" id="PF05425"/>
    </source>
</evidence>
<feature type="transmembrane region" description="Helical" evidence="6">
    <location>
        <begin position="131"/>
        <end position="149"/>
    </location>
</feature>
<keyword evidence="2" id="KW-1003">Cell membrane</keyword>
<feature type="transmembrane region" description="Helical" evidence="6">
    <location>
        <begin position="84"/>
        <end position="104"/>
    </location>
</feature>
<gene>
    <name evidence="8" type="ORF">SAMN05444583_12452</name>
</gene>
<dbReference type="Pfam" id="PF05425">
    <property type="entry name" value="CopD"/>
    <property type="match status" value="1"/>
</dbReference>
<feature type="transmembrane region" description="Helical" evidence="6">
    <location>
        <begin position="44"/>
        <end position="63"/>
    </location>
</feature>
<keyword evidence="3 6" id="KW-0812">Transmembrane</keyword>
<dbReference type="EMBL" id="FOAW01000024">
    <property type="protein sequence ID" value="SEM15683.1"/>
    <property type="molecule type" value="Genomic_DNA"/>
</dbReference>
<evidence type="ECO:0000256" key="3">
    <source>
        <dbReference type="ARBA" id="ARBA00022692"/>
    </source>
</evidence>
<feature type="transmembrane region" description="Helical" evidence="6">
    <location>
        <begin position="299"/>
        <end position="317"/>
    </location>
</feature>
<evidence type="ECO:0000313" key="8">
    <source>
        <dbReference type="EMBL" id="SEM15683.1"/>
    </source>
</evidence>
<organism evidence="8 9">
    <name type="scientific">Rhodococcus maanshanensis</name>
    <dbReference type="NCBI Taxonomy" id="183556"/>
    <lineage>
        <taxon>Bacteria</taxon>
        <taxon>Bacillati</taxon>
        <taxon>Actinomycetota</taxon>
        <taxon>Actinomycetes</taxon>
        <taxon>Mycobacteriales</taxon>
        <taxon>Nocardiaceae</taxon>
        <taxon>Rhodococcus</taxon>
    </lineage>
</organism>
<evidence type="ECO:0000313" key="9">
    <source>
        <dbReference type="Proteomes" id="UP000198677"/>
    </source>
</evidence>
<reference evidence="9" key="1">
    <citation type="submission" date="2016-10" db="EMBL/GenBank/DDBJ databases">
        <authorList>
            <person name="Varghese N."/>
            <person name="Submissions S."/>
        </authorList>
    </citation>
    <scope>NUCLEOTIDE SEQUENCE [LARGE SCALE GENOMIC DNA]</scope>
    <source>
        <strain evidence="9">DSM 44675</strain>
    </source>
</reference>
<evidence type="ECO:0000256" key="4">
    <source>
        <dbReference type="ARBA" id="ARBA00022989"/>
    </source>
</evidence>
<evidence type="ECO:0000256" key="5">
    <source>
        <dbReference type="ARBA" id="ARBA00023136"/>
    </source>
</evidence>
<dbReference type="Proteomes" id="UP000198677">
    <property type="component" value="Unassembled WGS sequence"/>
</dbReference>
<name>A0A1H7W2H1_9NOCA</name>
<evidence type="ECO:0000256" key="1">
    <source>
        <dbReference type="ARBA" id="ARBA00004651"/>
    </source>
</evidence>
<keyword evidence="5 6" id="KW-0472">Membrane</keyword>
<evidence type="ECO:0000256" key="2">
    <source>
        <dbReference type="ARBA" id="ARBA00022475"/>
    </source>
</evidence>
<accession>A0A1H7W2H1</accession>